<accession>A0ABX2E498</accession>
<comment type="similarity">
    <text evidence="1">Belongs to the class IV-like SAM-binding methyltransferase superfamily. RNA methyltransferase TrmH family.</text>
</comment>
<dbReference type="RefSeq" id="WP_173300840.1">
    <property type="nucleotide sequence ID" value="NZ_JABRWQ010000003.1"/>
</dbReference>
<evidence type="ECO:0000256" key="3">
    <source>
        <dbReference type="ARBA" id="ARBA00022679"/>
    </source>
</evidence>
<dbReference type="SUPFAM" id="SSF55315">
    <property type="entry name" value="L30e-like"/>
    <property type="match status" value="1"/>
</dbReference>
<evidence type="ECO:0000313" key="7">
    <source>
        <dbReference type="Proteomes" id="UP000805085"/>
    </source>
</evidence>
<dbReference type="PANTHER" id="PTHR43191">
    <property type="entry name" value="RRNA METHYLTRANSFERASE 3"/>
    <property type="match status" value="1"/>
</dbReference>
<comment type="caution">
    <text evidence="6">The sequence shown here is derived from an EMBL/GenBank/DDBJ whole genome shotgun (WGS) entry which is preliminary data.</text>
</comment>
<keyword evidence="7" id="KW-1185">Reference proteome</keyword>
<sequence length="245" mass="27309">MVTKHQIKLIKSLSLKKNRQQNGLFIVEGIKGISEFLNSHYILNKLYTTKSIFEAPEELICNISEAELKRISSLKNPNTALAIFEIPENKSEQQVGLIVALDDVRDPGNLGTIIRLCDWYGIKNLVCSKNTVDCYNTKVVQATMGSLTRVNIEYVDLESYLKTYKSPVFGTLLKGENIYNADLPNNGLIVLGNEANGISETIKAKVNRKLTIPQFGEVKATESLNVANATAIVLSEFKRRTIIET</sequence>
<dbReference type="InterPro" id="IPR029026">
    <property type="entry name" value="tRNA_m1G_MTases_N"/>
</dbReference>
<dbReference type="InterPro" id="IPR001537">
    <property type="entry name" value="SpoU_MeTrfase"/>
</dbReference>
<feature type="domain" description="tRNA/rRNA methyltransferase SpoU type" evidence="4">
    <location>
        <begin position="97"/>
        <end position="234"/>
    </location>
</feature>
<dbReference type="GO" id="GO:0032259">
    <property type="term" value="P:methylation"/>
    <property type="evidence" value="ECO:0007669"/>
    <property type="project" value="UniProtKB-KW"/>
</dbReference>
<protein>
    <submittedName>
        <fullName evidence="6">RNA methyltransferase</fullName>
    </submittedName>
</protein>
<dbReference type="SUPFAM" id="SSF75217">
    <property type="entry name" value="alpha/beta knot"/>
    <property type="match status" value="1"/>
</dbReference>
<dbReference type="InterPro" id="IPR051259">
    <property type="entry name" value="rRNA_Methyltransferase"/>
</dbReference>
<dbReference type="CDD" id="cd18109">
    <property type="entry name" value="SpoU-like_RNA-MTase"/>
    <property type="match status" value="1"/>
</dbReference>
<dbReference type="PANTHER" id="PTHR43191:SF2">
    <property type="entry name" value="RRNA METHYLTRANSFERASE 3, MITOCHONDRIAL"/>
    <property type="match status" value="1"/>
</dbReference>
<evidence type="ECO:0000256" key="1">
    <source>
        <dbReference type="ARBA" id="ARBA00007228"/>
    </source>
</evidence>
<dbReference type="InterPro" id="IPR029028">
    <property type="entry name" value="Alpha/beta_knot_MTases"/>
</dbReference>
<proteinExistence type="inferred from homology"/>
<dbReference type="Pfam" id="PF22435">
    <property type="entry name" value="MRM3-like_sub_bind"/>
    <property type="match status" value="1"/>
</dbReference>
<evidence type="ECO:0000256" key="2">
    <source>
        <dbReference type="ARBA" id="ARBA00022603"/>
    </source>
</evidence>
<dbReference type="Pfam" id="PF00588">
    <property type="entry name" value="SpoU_methylase"/>
    <property type="match status" value="1"/>
</dbReference>
<keyword evidence="2 6" id="KW-0489">Methyltransferase</keyword>
<dbReference type="Proteomes" id="UP000805085">
    <property type="component" value="Unassembled WGS sequence"/>
</dbReference>
<dbReference type="Gene3D" id="3.40.1280.10">
    <property type="match status" value="1"/>
</dbReference>
<reference evidence="6 7" key="1">
    <citation type="journal article" date="2015" name="Int. J. Syst. Evol. Microbiol.">
        <title>Winogradskyella litoriviva sp. nov., isolated from coastal seawater.</title>
        <authorList>
            <person name="Nedashkovskaya O.I."/>
            <person name="Kukhlevskiy A.D."/>
            <person name="Zhukova N.V."/>
            <person name="Kim S.J."/>
            <person name="Rhee S.K."/>
            <person name="Mikhailov V.V."/>
        </authorList>
    </citation>
    <scope>NUCLEOTIDE SEQUENCE [LARGE SCALE GENOMIC DNA]</scope>
    <source>
        <strain evidence="6 7">KMM6491</strain>
    </source>
</reference>
<evidence type="ECO:0000259" key="4">
    <source>
        <dbReference type="Pfam" id="PF00588"/>
    </source>
</evidence>
<evidence type="ECO:0000313" key="6">
    <source>
        <dbReference type="EMBL" id="NRD23208.1"/>
    </source>
</evidence>
<dbReference type="InterPro" id="IPR053888">
    <property type="entry name" value="MRM3-like_sub_bind"/>
</dbReference>
<dbReference type="InterPro" id="IPR029064">
    <property type="entry name" value="Ribosomal_eL30-like_sf"/>
</dbReference>
<gene>
    <name evidence="6" type="ORF">HNV10_08145</name>
</gene>
<keyword evidence="3" id="KW-0808">Transferase</keyword>
<evidence type="ECO:0000259" key="5">
    <source>
        <dbReference type="Pfam" id="PF22435"/>
    </source>
</evidence>
<organism evidence="6 7">
    <name type="scientific">Winogradskyella litoriviva</name>
    <dbReference type="NCBI Taxonomy" id="1220182"/>
    <lineage>
        <taxon>Bacteria</taxon>
        <taxon>Pseudomonadati</taxon>
        <taxon>Bacteroidota</taxon>
        <taxon>Flavobacteriia</taxon>
        <taxon>Flavobacteriales</taxon>
        <taxon>Flavobacteriaceae</taxon>
        <taxon>Winogradskyella</taxon>
    </lineage>
</organism>
<dbReference type="Gene3D" id="3.30.1330.30">
    <property type="match status" value="1"/>
</dbReference>
<dbReference type="GO" id="GO:0008168">
    <property type="term" value="F:methyltransferase activity"/>
    <property type="evidence" value="ECO:0007669"/>
    <property type="project" value="UniProtKB-KW"/>
</dbReference>
<feature type="domain" description="MRM3-like substrate binding" evidence="5">
    <location>
        <begin position="5"/>
        <end position="82"/>
    </location>
</feature>
<dbReference type="EMBL" id="JABRWQ010000003">
    <property type="protein sequence ID" value="NRD23208.1"/>
    <property type="molecule type" value="Genomic_DNA"/>
</dbReference>
<name>A0ABX2E498_9FLAO</name>